<dbReference type="AlphaFoldDB" id="A0A837P9L1"/>
<comment type="caution">
    <text evidence="1">The sequence shown here is derived from an EMBL/GenBank/DDBJ whole genome shotgun (WGS) entry which is preliminary data.</text>
</comment>
<protein>
    <submittedName>
        <fullName evidence="1">Phage minor capsid protein</fullName>
    </submittedName>
</protein>
<dbReference type="Pfam" id="PF12691">
    <property type="entry name" value="Phage_tail_terminator_6"/>
    <property type="match status" value="1"/>
</dbReference>
<reference evidence="1 2" key="1">
    <citation type="submission" date="2015-10" db="EMBL/GenBank/DDBJ databases">
        <title>Resequencing of Lactobacillus plantarum WJL strain genome.</title>
        <authorList>
            <person name="Martino M.E."/>
        </authorList>
    </citation>
    <scope>NUCLEOTIDE SEQUENCE [LARGE SCALE GENOMIC DNA]</scope>
    <source>
        <strain evidence="1 2">WJL</strain>
    </source>
</reference>
<accession>A0A837P9L1</accession>
<evidence type="ECO:0000313" key="2">
    <source>
        <dbReference type="Proteomes" id="UP000050511"/>
    </source>
</evidence>
<organism evidence="1 2">
    <name type="scientific">Lactiplantibacillus plantarum WJL</name>
    <dbReference type="NCBI Taxonomy" id="1350466"/>
    <lineage>
        <taxon>Bacteria</taxon>
        <taxon>Bacillati</taxon>
        <taxon>Bacillota</taxon>
        <taxon>Bacilli</taxon>
        <taxon>Lactobacillales</taxon>
        <taxon>Lactobacillaceae</taxon>
        <taxon>Lactiplantibacillus</taxon>
    </lineage>
</organism>
<dbReference type="EMBL" id="LKLZ01000003">
    <property type="protein sequence ID" value="KPN43887.1"/>
    <property type="molecule type" value="Genomic_DNA"/>
</dbReference>
<proteinExistence type="predicted"/>
<evidence type="ECO:0000313" key="1">
    <source>
        <dbReference type="EMBL" id="KPN43887.1"/>
    </source>
</evidence>
<name>A0A837P9L1_LACPN</name>
<dbReference type="Proteomes" id="UP000050511">
    <property type="component" value="Unassembled WGS sequence"/>
</dbReference>
<dbReference type="RefSeq" id="WP_022638361.1">
    <property type="nucleotide sequence ID" value="NZ_AUTE01000019.1"/>
</dbReference>
<sequence length="134" mass="14783">MDLLERLAASINKVPSLPMKCTLGYLTVADSLSLYPLPGSRVLDEDYAGNQQWQMNYEVGMRTKNQQQANTTLWLVSQALDVLTADELVSSNGSFEFESLTINGQPSISEQDNQGYSTYQLSFSVIVSTFTGAE</sequence>
<gene>
    <name evidence="1" type="ORF">WJL_0960</name>
</gene>
<dbReference type="InterPro" id="IPR024411">
    <property type="entry name" value="Tail_terminator_phage"/>
</dbReference>